<dbReference type="EMBL" id="BMTL01000057">
    <property type="protein sequence ID" value="GGS28986.1"/>
    <property type="molecule type" value="Genomic_DNA"/>
</dbReference>
<proteinExistence type="predicted"/>
<accession>A0A918LC62</accession>
<dbReference type="InterPro" id="IPR007527">
    <property type="entry name" value="Znf_SWIM"/>
</dbReference>
<keyword evidence="4" id="KW-1185">Reference proteome</keyword>
<gene>
    <name evidence="3" type="ORF">GCM10010269_79680</name>
</gene>
<keyword evidence="1" id="KW-0479">Metal-binding</keyword>
<evidence type="ECO:0000256" key="1">
    <source>
        <dbReference type="PROSITE-ProRule" id="PRU00325"/>
    </source>
</evidence>
<keyword evidence="1" id="KW-0862">Zinc</keyword>
<dbReference type="Proteomes" id="UP000606194">
    <property type="component" value="Unassembled WGS sequence"/>
</dbReference>
<dbReference type="RefSeq" id="WP_190154184.1">
    <property type="nucleotide sequence ID" value="NZ_BMTL01000057.1"/>
</dbReference>
<reference evidence="3" key="1">
    <citation type="journal article" date="2014" name="Int. J. Syst. Evol. Microbiol.">
        <title>Complete genome sequence of Corynebacterium casei LMG S-19264T (=DSM 44701T), isolated from a smear-ripened cheese.</title>
        <authorList>
            <consortium name="US DOE Joint Genome Institute (JGI-PGF)"/>
            <person name="Walter F."/>
            <person name="Albersmeier A."/>
            <person name="Kalinowski J."/>
            <person name="Ruckert C."/>
        </authorList>
    </citation>
    <scope>NUCLEOTIDE SEQUENCE</scope>
    <source>
        <strain evidence="3">JCM 4386</strain>
    </source>
</reference>
<dbReference type="PROSITE" id="PS50966">
    <property type="entry name" value="ZF_SWIM"/>
    <property type="match status" value="1"/>
</dbReference>
<dbReference type="PANTHER" id="PTHR38133:SF1">
    <property type="entry name" value="SLR1429 PROTEIN"/>
    <property type="match status" value="1"/>
</dbReference>
<sequence length="404" mass="42003">MTGSGNTRNMAPLVAAWKQAFHLATNGSGSYGKGLNLHRNGAVAQIHAQPGRLAAAVTAKKATHQAVLLLPELTDNQWDTLADRLAGNPQAVADLLAHRVPAAIADPGHAGGVAIVPDAEEITFSCSCPTGHAGRACDHSAALGHAVTDRLAVTASILLGARGMSARSLAALVRDLMADTDPGTLPADADGTVRADQLYSLAAHRPPHSPPDIDLDPIVPVTTTLHDPPIPGPRAQDLAWMTQDAANRARALLTAIPDPPHDDLADTVRILASPHGIDRLPTAADATGLTETTLRAMMIGYRHGGPAGAHATLAAATIPPSTLEQAAEALRASRAVTLGIIDIADGAITDSTAGVQIRPGLDGRWHPFTLWRADEWRPAPGACDDPAEAFRAARRARAARPLSR</sequence>
<organism evidence="3 4">
    <name type="scientific">Streptomyces humidus</name>
    <dbReference type="NCBI Taxonomy" id="52259"/>
    <lineage>
        <taxon>Bacteria</taxon>
        <taxon>Bacillati</taxon>
        <taxon>Actinomycetota</taxon>
        <taxon>Actinomycetes</taxon>
        <taxon>Kitasatosporales</taxon>
        <taxon>Streptomycetaceae</taxon>
        <taxon>Streptomyces</taxon>
    </lineage>
</organism>
<evidence type="ECO:0000313" key="4">
    <source>
        <dbReference type="Proteomes" id="UP000606194"/>
    </source>
</evidence>
<keyword evidence="1" id="KW-0863">Zinc-finger</keyword>
<dbReference type="GO" id="GO:0008270">
    <property type="term" value="F:zinc ion binding"/>
    <property type="evidence" value="ECO:0007669"/>
    <property type="project" value="UniProtKB-KW"/>
</dbReference>
<evidence type="ECO:0000313" key="3">
    <source>
        <dbReference type="EMBL" id="GGS28986.1"/>
    </source>
</evidence>
<protein>
    <recommendedName>
        <fullName evidence="2">SWIM-type domain-containing protein</fullName>
    </recommendedName>
</protein>
<feature type="domain" description="SWIM-type" evidence="2">
    <location>
        <begin position="111"/>
        <end position="148"/>
    </location>
</feature>
<dbReference type="AlphaFoldDB" id="A0A918LC62"/>
<name>A0A918LC62_9ACTN</name>
<evidence type="ECO:0000259" key="2">
    <source>
        <dbReference type="PROSITE" id="PS50966"/>
    </source>
</evidence>
<dbReference type="PANTHER" id="PTHR38133">
    <property type="entry name" value="SLR1429 PROTEIN"/>
    <property type="match status" value="1"/>
</dbReference>
<reference evidence="3" key="2">
    <citation type="submission" date="2020-09" db="EMBL/GenBank/DDBJ databases">
        <authorList>
            <person name="Sun Q."/>
            <person name="Ohkuma M."/>
        </authorList>
    </citation>
    <scope>NUCLEOTIDE SEQUENCE</scope>
    <source>
        <strain evidence="3">JCM 4386</strain>
    </source>
</reference>
<comment type="caution">
    <text evidence="3">The sequence shown here is derived from an EMBL/GenBank/DDBJ whole genome shotgun (WGS) entry which is preliminary data.</text>
</comment>